<organism evidence="2 3">
    <name type="scientific">Geodia barretti</name>
    <name type="common">Barrett's horny sponge</name>
    <dbReference type="NCBI Taxonomy" id="519541"/>
    <lineage>
        <taxon>Eukaryota</taxon>
        <taxon>Metazoa</taxon>
        <taxon>Porifera</taxon>
        <taxon>Demospongiae</taxon>
        <taxon>Heteroscleromorpha</taxon>
        <taxon>Tetractinellida</taxon>
        <taxon>Astrophorina</taxon>
        <taxon>Geodiidae</taxon>
        <taxon>Geodia</taxon>
    </lineage>
</organism>
<feature type="domain" description="Gfo/Idh/MocA-like oxidoreductase N-terminal" evidence="1">
    <location>
        <begin position="7"/>
        <end position="122"/>
    </location>
</feature>
<dbReference type="InterPro" id="IPR000683">
    <property type="entry name" value="Gfo/Idh/MocA-like_OxRdtase_N"/>
</dbReference>
<gene>
    <name evidence="2" type="ORF">GBAR_LOCUS10835</name>
</gene>
<reference evidence="2" key="1">
    <citation type="submission" date="2023-03" db="EMBL/GenBank/DDBJ databases">
        <authorList>
            <person name="Steffen K."/>
            <person name="Cardenas P."/>
        </authorList>
    </citation>
    <scope>NUCLEOTIDE SEQUENCE</scope>
</reference>
<dbReference type="Pfam" id="PF01408">
    <property type="entry name" value="GFO_IDH_MocA"/>
    <property type="match status" value="1"/>
</dbReference>
<dbReference type="AlphaFoldDB" id="A0AA35RVG5"/>
<evidence type="ECO:0000313" key="2">
    <source>
        <dbReference type="EMBL" id="CAI8017947.1"/>
    </source>
</evidence>
<dbReference type="SUPFAM" id="SSF51735">
    <property type="entry name" value="NAD(P)-binding Rossmann-fold domains"/>
    <property type="match status" value="1"/>
</dbReference>
<dbReference type="EMBL" id="CASHTH010001673">
    <property type="protein sequence ID" value="CAI8017947.1"/>
    <property type="molecule type" value="Genomic_DNA"/>
</dbReference>
<dbReference type="InterPro" id="IPR036291">
    <property type="entry name" value="NAD(P)-bd_dom_sf"/>
</dbReference>
<dbReference type="Proteomes" id="UP001174909">
    <property type="component" value="Unassembled WGS sequence"/>
</dbReference>
<dbReference type="Gene3D" id="3.40.50.720">
    <property type="entry name" value="NAD(P)-binding Rossmann-like Domain"/>
    <property type="match status" value="1"/>
</dbReference>
<dbReference type="PANTHER" id="PTHR43377:SF1">
    <property type="entry name" value="BILIVERDIN REDUCTASE A"/>
    <property type="match status" value="1"/>
</dbReference>
<dbReference type="GO" id="GO:0000166">
    <property type="term" value="F:nucleotide binding"/>
    <property type="evidence" value="ECO:0007669"/>
    <property type="project" value="InterPro"/>
</dbReference>
<dbReference type="InterPro" id="IPR051450">
    <property type="entry name" value="Gfo/Idh/MocA_Oxidoreductases"/>
</dbReference>
<name>A0AA35RVG5_GEOBA</name>
<evidence type="ECO:0000313" key="3">
    <source>
        <dbReference type="Proteomes" id="UP001174909"/>
    </source>
</evidence>
<comment type="caution">
    <text evidence="2">The sequence shown here is derived from an EMBL/GenBank/DDBJ whole genome shotgun (WGS) entry which is preliminary data.</text>
</comment>
<accession>A0AA35RVG5</accession>
<dbReference type="Gene3D" id="3.30.360.10">
    <property type="entry name" value="Dihydrodipicolinate Reductase, domain 2"/>
    <property type="match status" value="1"/>
</dbReference>
<protein>
    <submittedName>
        <fullName evidence="2">UDP-N-acetylglucosamine 3-dehydrogenase</fullName>
    </submittedName>
</protein>
<proteinExistence type="predicted"/>
<evidence type="ECO:0000259" key="1">
    <source>
        <dbReference type="Pfam" id="PF01408"/>
    </source>
</evidence>
<sequence length="354" mass="38410">MSDIKHRVAIIGCGRMGQNYAEAYTTYPDTEIVAIADANVQRRDVLGARFDVSALYPDVEALLRDIVPDIAVVVTPTKYMKDVVIACAEAGVKGISTEKPIAACLQDADAMVEVCAERGVVFAGGNLQRAMNEVQEAASRLHNGELGEIRGASVHGFGGEISGGGCQHISVLRLFTNAEVEEIIAWGTPPEALDAETDEGLIINGRFHLTNGLECSVFGTPTSCRGVDVWTDECLVRWDWNPPEIFKGYDPHGNRVRIDTNYNPYPWNEFSYLTGSIRSFLAAVDGNGHPWITGADLRQALEVAIAAKLSATRNSTPVKLPLEDRSLALYPRPYRWIGGDATGKPQSVTEATGF</sequence>
<keyword evidence="3" id="KW-1185">Reference proteome</keyword>
<dbReference type="PANTHER" id="PTHR43377">
    <property type="entry name" value="BILIVERDIN REDUCTASE A"/>
    <property type="match status" value="1"/>
</dbReference>